<dbReference type="AlphaFoldDB" id="A0A9D1RVK0"/>
<proteinExistence type="predicted"/>
<reference evidence="1" key="1">
    <citation type="journal article" date="2021" name="PeerJ">
        <title>Extensive microbial diversity within the chicken gut microbiome revealed by metagenomics and culture.</title>
        <authorList>
            <person name="Gilroy R."/>
            <person name="Ravi A."/>
            <person name="Getino M."/>
            <person name="Pursley I."/>
            <person name="Horton D.L."/>
            <person name="Alikhan N.F."/>
            <person name="Baker D."/>
            <person name="Gharbi K."/>
            <person name="Hall N."/>
            <person name="Watson M."/>
            <person name="Adriaenssens E.M."/>
            <person name="Foster-Nyarko E."/>
            <person name="Jarju S."/>
            <person name="Secka A."/>
            <person name="Antonio M."/>
            <person name="Oren A."/>
            <person name="Chaudhuri R.R."/>
            <person name="La Ragione R."/>
            <person name="Hildebrand F."/>
            <person name="Pallen M.J."/>
        </authorList>
    </citation>
    <scope>NUCLEOTIDE SEQUENCE</scope>
    <source>
        <strain evidence="1">4376</strain>
    </source>
</reference>
<dbReference type="InterPro" id="IPR036249">
    <property type="entry name" value="Thioredoxin-like_sf"/>
</dbReference>
<dbReference type="CDD" id="cd03062">
    <property type="entry name" value="TRX_Fd_Sucrase"/>
    <property type="match status" value="1"/>
</dbReference>
<organism evidence="1 2">
    <name type="scientific">Candidatus Corynebacterium gallistercoris</name>
    <dbReference type="NCBI Taxonomy" id="2838530"/>
    <lineage>
        <taxon>Bacteria</taxon>
        <taxon>Bacillati</taxon>
        <taxon>Actinomycetota</taxon>
        <taxon>Actinomycetes</taxon>
        <taxon>Mycobacteriales</taxon>
        <taxon>Corynebacteriaceae</taxon>
        <taxon>Corynebacterium</taxon>
    </lineage>
</organism>
<dbReference type="Pfam" id="PF06999">
    <property type="entry name" value="Suc_Fer-like"/>
    <property type="match status" value="1"/>
</dbReference>
<dbReference type="InterPro" id="IPR009737">
    <property type="entry name" value="Aim32/Apd1-like"/>
</dbReference>
<dbReference type="InterPro" id="IPR010350">
    <property type="entry name" value="Aim32/Apd1-like_bac"/>
</dbReference>
<gene>
    <name evidence="1" type="ORF">H9867_01080</name>
</gene>
<dbReference type="Proteomes" id="UP000824189">
    <property type="component" value="Unassembled WGS sequence"/>
</dbReference>
<comment type="caution">
    <text evidence="1">The sequence shown here is derived from an EMBL/GenBank/DDBJ whole genome shotgun (WGS) entry which is preliminary data.</text>
</comment>
<name>A0A9D1RVK0_9CORY</name>
<dbReference type="SUPFAM" id="SSF52833">
    <property type="entry name" value="Thioredoxin-like"/>
    <property type="match status" value="1"/>
</dbReference>
<evidence type="ECO:0000313" key="1">
    <source>
        <dbReference type="EMBL" id="HIW95073.1"/>
    </source>
</evidence>
<protein>
    <submittedName>
        <fullName evidence="1">Sucrase ferredoxin</fullName>
    </submittedName>
</protein>
<evidence type="ECO:0000313" key="2">
    <source>
        <dbReference type="Proteomes" id="UP000824189"/>
    </source>
</evidence>
<accession>A0A9D1RVK0</accession>
<dbReference type="EMBL" id="DXFZ01000013">
    <property type="protein sequence ID" value="HIW95073.1"/>
    <property type="molecule type" value="Genomic_DNA"/>
</dbReference>
<dbReference type="PIRSF" id="PIRSF035042">
    <property type="entry name" value="UCP035042_thirdx"/>
    <property type="match status" value="1"/>
</dbReference>
<reference evidence="1" key="2">
    <citation type="submission" date="2021-04" db="EMBL/GenBank/DDBJ databases">
        <authorList>
            <person name="Gilroy R."/>
        </authorList>
    </citation>
    <scope>NUCLEOTIDE SEQUENCE</scope>
    <source>
        <strain evidence="1">4376</strain>
    </source>
</reference>
<sequence>MPTRRNPNAGTATDLHSAVASGCALSTTEALPGTAKQARLVLALEYFTNWGRDILDGEALGKELAGKLKKFLKENGAALHFIRKPGREGQERQERAGRALYIAWADCGGDATAGSAAAGHAPVLEYLDVAGPEDILDLDLSAPGANAQARRITEPLLLVCTHGKRDTCCAVFGRPLAEALHREYPEVVWEASHTKGHRFAPSMILLPTNYSYGRLTEDEGLAMIAAARRGELALTGNRGRGTLDVPGQVAELAAAGELQGSGKLVPWTGLDVSRPGEGREKEKASAQRFVTDPVSGEAFHVQLVKDNVGVAISSCGDKPKQAVNWFAVSVERTSSPPEGVKGGVR</sequence>